<organism evidence="7 8">
    <name type="scientific">Nesidiocoris tenuis</name>
    <dbReference type="NCBI Taxonomy" id="355587"/>
    <lineage>
        <taxon>Eukaryota</taxon>
        <taxon>Metazoa</taxon>
        <taxon>Ecdysozoa</taxon>
        <taxon>Arthropoda</taxon>
        <taxon>Hexapoda</taxon>
        <taxon>Insecta</taxon>
        <taxon>Pterygota</taxon>
        <taxon>Neoptera</taxon>
        <taxon>Paraneoptera</taxon>
        <taxon>Hemiptera</taxon>
        <taxon>Heteroptera</taxon>
        <taxon>Panheteroptera</taxon>
        <taxon>Cimicomorpha</taxon>
        <taxon>Miridae</taxon>
        <taxon>Dicyphina</taxon>
        <taxon>Nesidiocoris</taxon>
    </lineage>
</organism>
<dbReference type="GO" id="GO:0004252">
    <property type="term" value="F:serine-type endopeptidase activity"/>
    <property type="evidence" value="ECO:0007669"/>
    <property type="project" value="InterPro"/>
</dbReference>
<keyword evidence="6" id="KW-1015">Disulfide bond</keyword>
<comment type="subcellular location">
    <subcellularLocation>
        <location evidence="1">Secreted</location>
        <location evidence="1">Extracellular space</location>
    </subcellularLocation>
</comment>
<proteinExistence type="inferred from homology"/>
<dbReference type="PANTHER" id="PTHR24276">
    <property type="entry name" value="POLYSERASE-RELATED"/>
    <property type="match status" value="1"/>
</dbReference>
<comment type="similarity">
    <text evidence="2">Belongs to the peptidase S1 family.</text>
</comment>
<dbReference type="InterPro" id="IPR001254">
    <property type="entry name" value="Trypsin_dom"/>
</dbReference>
<dbReference type="CDD" id="cd00190">
    <property type="entry name" value="Tryp_SPc"/>
    <property type="match status" value="1"/>
</dbReference>
<evidence type="ECO:0000313" key="7">
    <source>
        <dbReference type="EMBL" id="CAB0016494.1"/>
    </source>
</evidence>
<dbReference type="InterPro" id="IPR050430">
    <property type="entry name" value="Peptidase_S1"/>
</dbReference>
<dbReference type="OrthoDB" id="6620994at2759"/>
<dbReference type="GO" id="GO:0005576">
    <property type="term" value="C:extracellular region"/>
    <property type="evidence" value="ECO:0007669"/>
    <property type="project" value="UniProtKB-SubCell"/>
</dbReference>
<name>A0A6H5HJ78_9HEMI</name>
<dbReference type="PANTHER" id="PTHR24276:SF91">
    <property type="entry name" value="AT26814P-RELATED"/>
    <property type="match status" value="1"/>
</dbReference>
<dbReference type="Gene3D" id="2.40.10.10">
    <property type="entry name" value="Trypsin-like serine proteases"/>
    <property type="match status" value="1"/>
</dbReference>
<dbReference type="GO" id="GO:0006508">
    <property type="term" value="P:proteolysis"/>
    <property type="evidence" value="ECO:0007669"/>
    <property type="project" value="UniProtKB-KW"/>
</dbReference>
<keyword evidence="5" id="KW-0720">Serine protease</keyword>
<gene>
    <name evidence="7" type="ORF">NTEN_LOCUS20665</name>
</gene>
<dbReference type="AlphaFoldDB" id="A0A6H5HJ78"/>
<dbReference type="Pfam" id="PF00089">
    <property type="entry name" value="Trypsin"/>
    <property type="match status" value="1"/>
</dbReference>
<reference evidence="7 8" key="1">
    <citation type="submission" date="2020-02" db="EMBL/GenBank/DDBJ databases">
        <authorList>
            <person name="Ferguson B K."/>
        </authorList>
    </citation>
    <scope>NUCLEOTIDE SEQUENCE [LARGE SCALE GENOMIC DNA]</scope>
</reference>
<dbReference type="InterPro" id="IPR033116">
    <property type="entry name" value="TRYPSIN_SER"/>
</dbReference>
<evidence type="ECO:0000256" key="6">
    <source>
        <dbReference type="ARBA" id="ARBA00023157"/>
    </source>
</evidence>
<dbReference type="InterPro" id="IPR009003">
    <property type="entry name" value="Peptidase_S1_PA"/>
</dbReference>
<evidence type="ECO:0000256" key="3">
    <source>
        <dbReference type="ARBA" id="ARBA00022670"/>
    </source>
</evidence>
<protein>
    <submittedName>
        <fullName evidence="7">Uncharacterized protein</fullName>
    </submittedName>
</protein>
<keyword evidence="4" id="KW-0378">Hydrolase</keyword>
<sequence>MRIKRSALTARKAKYPHKRAGGPEIEQDGTIKLAPPDDPQRIIGGTTATIGDFPFAVSIQHSSSWAHFCGGSLLQASKILTACHCLMQITLLTEEYKLRNPTSISVQGGTVGINADQNDGQRRLGWHVSVHPKCKNDGTGSEFDFGLIFIKNAFSIEPGILEPLPISKINVSTSSIEKLIEGEVKCTSIGWGYTAEDQGQTSYDLMKVQLNLLPQQKCASLLLTAVRDENSDLKFKKNVQLCTLGKNGKDACQGDSGGPLICKGFLVGIVSWGIGCGRKQTPGVWARIDAGIDWIIRTKGGTVAVTVDYRVLGTLLLLQYTRKFYNYNSLISTPQSIVSIF</sequence>
<dbReference type="InterPro" id="IPR001314">
    <property type="entry name" value="Peptidase_S1A"/>
</dbReference>
<keyword evidence="3" id="KW-0645">Protease</keyword>
<evidence type="ECO:0000256" key="5">
    <source>
        <dbReference type="ARBA" id="ARBA00022825"/>
    </source>
</evidence>
<dbReference type="Proteomes" id="UP000479000">
    <property type="component" value="Unassembled WGS sequence"/>
</dbReference>
<dbReference type="InterPro" id="IPR043504">
    <property type="entry name" value="Peptidase_S1_PA_chymotrypsin"/>
</dbReference>
<accession>A0A6H5HJ78</accession>
<dbReference type="PROSITE" id="PS00135">
    <property type="entry name" value="TRYPSIN_SER"/>
    <property type="match status" value="1"/>
</dbReference>
<dbReference type="SUPFAM" id="SSF50494">
    <property type="entry name" value="Trypsin-like serine proteases"/>
    <property type="match status" value="1"/>
</dbReference>
<dbReference type="SMART" id="SM00020">
    <property type="entry name" value="Tryp_SPc"/>
    <property type="match status" value="1"/>
</dbReference>
<dbReference type="PRINTS" id="PR00722">
    <property type="entry name" value="CHYMOTRYPSIN"/>
</dbReference>
<dbReference type="FunFam" id="2.40.10.10:FF:000036">
    <property type="entry name" value="Trypsin beta"/>
    <property type="match status" value="1"/>
</dbReference>
<keyword evidence="8" id="KW-1185">Reference proteome</keyword>
<dbReference type="PROSITE" id="PS50240">
    <property type="entry name" value="TRYPSIN_DOM"/>
    <property type="match status" value="1"/>
</dbReference>
<evidence type="ECO:0000256" key="1">
    <source>
        <dbReference type="ARBA" id="ARBA00004239"/>
    </source>
</evidence>
<dbReference type="EMBL" id="CADCXU010030393">
    <property type="protein sequence ID" value="CAB0016494.1"/>
    <property type="molecule type" value="Genomic_DNA"/>
</dbReference>
<evidence type="ECO:0000256" key="4">
    <source>
        <dbReference type="ARBA" id="ARBA00022801"/>
    </source>
</evidence>
<evidence type="ECO:0000256" key="2">
    <source>
        <dbReference type="ARBA" id="ARBA00007664"/>
    </source>
</evidence>
<evidence type="ECO:0000313" key="8">
    <source>
        <dbReference type="Proteomes" id="UP000479000"/>
    </source>
</evidence>